<dbReference type="PATRIC" id="fig|1302648.3.peg.224"/>
<dbReference type="Gene3D" id="3.40.1190.20">
    <property type="match status" value="1"/>
</dbReference>
<dbReference type="SUPFAM" id="SSF53613">
    <property type="entry name" value="Ribokinase-like"/>
    <property type="match status" value="1"/>
</dbReference>
<evidence type="ECO:0000313" key="2">
    <source>
        <dbReference type="EMBL" id="KFN92937.1"/>
    </source>
</evidence>
<protein>
    <submittedName>
        <fullName evidence="2">NAD(P)HX dehydratase</fullName>
    </submittedName>
</protein>
<dbReference type="PROSITE" id="PS01050">
    <property type="entry name" value="YJEF_C_2"/>
    <property type="match status" value="1"/>
</dbReference>
<dbReference type="Proteomes" id="UP000029381">
    <property type="component" value="Unassembled WGS sequence"/>
</dbReference>
<name>A0A091C9H5_9ENTE</name>
<evidence type="ECO:0000313" key="3">
    <source>
        <dbReference type="Proteomes" id="UP000029381"/>
    </source>
</evidence>
<dbReference type="InterPro" id="IPR000631">
    <property type="entry name" value="CARKD"/>
</dbReference>
<organism evidence="2 3">
    <name type="scientific">Tetragenococcus muriaticus 3MR10-3</name>
    <dbReference type="NCBI Taxonomy" id="1302648"/>
    <lineage>
        <taxon>Bacteria</taxon>
        <taxon>Bacillati</taxon>
        <taxon>Bacillota</taxon>
        <taxon>Bacilli</taxon>
        <taxon>Lactobacillales</taxon>
        <taxon>Enterococcaceae</taxon>
        <taxon>Tetragenococcus</taxon>
    </lineage>
</organism>
<dbReference type="AlphaFoldDB" id="A0A091C9H5"/>
<dbReference type="Pfam" id="PF01256">
    <property type="entry name" value="Carb_kinase"/>
    <property type="match status" value="1"/>
</dbReference>
<sequence>MAIGGTGDTLAGIITGFLAQFTSSVDVISAAVYLHSYIADQIYDNNYIVLPTKISQALPYWMKQFEN</sequence>
<gene>
    <name evidence="2" type="ORF">TMU3MR103_0238</name>
</gene>
<reference evidence="2 3" key="1">
    <citation type="submission" date="2014-08" db="EMBL/GenBank/DDBJ databases">
        <title>Genome sequence of Tetragenococcus muriaticus.</title>
        <authorList>
            <person name="Chuea-nongthon C."/>
            <person name="Rodtong S."/>
            <person name="Yongsawatdigul J."/>
            <person name="Steele J.L."/>
            <person name="Liu X.-y."/>
            <person name="Speers J."/>
            <person name="Glasner J.D."/>
            <person name="Neeno-Eckwall E.C."/>
        </authorList>
    </citation>
    <scope>NUCLEOTIDE SEQUENCE [LARGE SCALE GENOMIC DNA]</scope>
    <source>
        <strain evidence="2 3">3MR10-3</strain>
    </source>
</reference>
<proteinExistence type="predicted"/>
<accession>A0A091C9H5</accession>
<keyword evidence="3" id="KW-1185">Reference proteome</keyword>
<dbReference type="GO" id="GO:0016836">
    <property type="term" value="F:hydro-lyase activity"/>
    <property type="evidence" value="ECO:0007669"/>
    <property type="project" value="InterPro"/>
</dbReference>
<evidence type="ECO:0000259" key="1">
    <source>
        <dbReference type="PROSITE" id="PS51383"/>
    </source>
</evidence>
<dbReference type="PROSITE" id="PS51383">
    <property type="entry name" value="YJEF_C_3"/>
    <property type="match status" value="1"/>
</dbReference>
<comment type="caution">
    <text evidence="2">The sequence shown here is derived from an EMBL/GenBank/DDBJ whole genome shotgun (WGS) entry which is preliminary data.</text>
</comment>
<dbReference type="InterPro" id="IPR017953">
    <property type="entry name" value="Carbohydrate_kinase_pred_CS"/>
</dbReference>
<feature type="domain" description="YjeF C-terminal" evidence="1">
    <location>
        <begin position="1"/>
        <end position="65"/>
    </location>
</feature>
<dbReference type="InterPro" id="IPR029056">
    <property type="entry name" value="Ribokinase-like"/>
</dbReference>
<dbReference type="EMBL" id="JPVT01000023">
    <property type="protein sequence ID" value="KFN92937.1"/>
    <property type="molecule type" value="Genomic_DNA"/>
</dbReference>